<feature type="region of interest" description="Disordered" evidence="1">
    <location>
        <begin position="344"/>
        <end position="373"/>
    </location>
</feature>
<dbReference type="Proteomes" id="UP000704712">
    <property type="component" value="Unassembled WGS sequence"/>
</dbReference>
<dbReference type="Proteomes" id="UP000602510">
    <property type="component" value="Unassembled WGS sequence"/>
</dbReference>
<feature type="region of interest" description="Disordered" evidence="1">
    <location>
        <begin position="725"/>
        <end position="849"/>
    </location>
</feature>
<feature type="compositionally biased region" description="Polar residues" evidence="1">
    <location>
        <begin position="349"/>
        <end position="369"/>
    </location>
</feature>
<proteinExistence type="predicted"/>
<feature type="region of interest" description="Disordered" evidence="1">
    <location>
        <begin position="568"/>
        <end position="631"/>
    </location>
</feature>
<comment type="caution">
    <text evidence="2">The sequence shown here is derived from an EMBL/GenBank/DDBJ whole genome shotgun (WGS) entry which is preliminary data.</text>
</comment>
<feature type="compositionally biased region" description="Basic residues" evidence="1">
    <location>
        <begin position="598"/>
        <end position="618"/>
    </location>
</feature>
<name>A0A833S6W4_PHYIN</name>
<sequence>MNATTNAKPKATFSSRNLSAVFKASLRTKPLPDNATGSLQRPNSRMRVLGRAAVAPPAPINTPSLKRQGQVHDVRVSLVPASSNWAESGIEKEQKSETRELEPSLADVVAPPEAPEKVWTSESVAEHLHTGDVSARPKITLESSGRWGDDAVEQDIVQNNICRQMLKERKFPDLKEAAEEVQMHHNRARTPTTDRPTSSMGLQQVEQHRGRATGRWAQMERPMQDNCWTRDHYGRDEDDVWSQDRQGDNRWSNNRHEDGRFSRGYYPRHDDDYGREHRPNESSNDTDSPVPKDSNTHFNRSDARFAFGDRDRVLSYNPHSLGWGSNRFARRDGRSSFSTSLFGLEDSLSRSPQPDHSLSRPSALMTSDVPSEDGRNKVFSEENFVHAWGRAAPAWSKVEEASTPVAEKVVESSCTESSSSLQLQLLQRPKMLFDPKTGGMVNAEDKVAPGKRQESDRSCKDSANSAAVLMLTSATKRSDRSLEIDSNAAITKTTENIKAMKPSATALIGDTSTVNLMRGVLVNDTARANKFSSKECNRKHPPKWATSREEATQIESEYRRCCWEEMRRGSRNPAPNARHSAMPNNGKKSERGEQRISTRSHRAGSNKATRRRSSRRVKGANGQQSKVTPQTSEVLKQIADGASGGVVVLTDEQKGVEVSPEDEGFGTVKSRRAVLSAKKPLRLRLASTEDAAPVLAIDEELQSNGEQVQENVSIKYKVIDSQVVPEPRGKTANSRRNAEPGPKDRKPKMKQLKQANTKQVPGKAAAFAEANQPISPVKPTEQVAGEAPAESTVPKKRTQYGKVVRELKPRRQKQNLRKTSLSSAGGGHRKQEPPQRNVQKLSTPGQVVKVKPQQVRQVYVAKTPAPVSSAMSTAA</sequence>
<feature type="compositionally biased region" description="Polar residues" evidence="1">
    <location>
        <begin position="834"/>
        <end position="845"/>
    </location>
</feature>
<feature type="region of interest" description="Disordered" evidence="1">
    <location>
        <begin position="182"/>
        <end position="205"/>
    </location>
</feature>
<feature type="compositionally biased region" description="Basic and acidic residues" evidence="1">
    <location>
        <begin position="587"/>
        <end position="596"/>
    </location>
</feature>
<evidence type="ECO:0000256" key="1">
    <source>
        <dbReference type="SAM" id="MobiDB-lite"/>
    </source>
</evidence>
<evidence type="ECO:0000313" key="4">
    <source>
        <dbReference type="Proteomes" id="UP000602510"/>
    </source>
</evidence>
<reference evidence="2" key="1">
    <citation type="submission" date="2020-04" db="EMBL/GenBank/DDBJ databases">
        <title>Hybrid Assembly of Korean Phytophthora infestans isolates.</title>
        <authorList>
            <person name="Prokchorchik M."/>
            <person name="Lee Y."/>
            <person name="Seo J."/>
            <person name="Cho J.-H."/>
            <person name="Park Y.-E."/>
            <person name="Jang D.-C."/>
            <person name="Im J.-S."/>
            <person name="Choi J.-G."/>
            <person name="Park H.-J."/>
            <person name="Lee G.-B."/>
            <person name="Lee Y.-G."/>
            <person name="Hong S.-Y."/>
            <person name="Cho K."/>
            <person name="Sohn K.H."/>
        </authorList>
    </citation>
    <scope>NUCLEOTIDE SEQUENCE</scope>
    <source>
        <strain evidence="2">KR_1_A1</strain>
        <strain evidence="3">KR_2_A2</strain>
    </source>
</reference>
<evidence type="ECO:0000313" key="3">
    <source>
        <dbReference type="EMBL" id="KAF4148682.1"/>
    </source>
</evidence>
<evidence type="ECO:0008006" key="5">
    <source>
        <dbReference type="Google" id="ProtNLM"/>
    </source>
</evidence>
<dbReference type="EMBL" id="WSZM01000772">
    <property type="protein sequence ID" value="KAF4029762.1"/>
    <property type="molecule type" value="Genomic_DNA"/>
</dbReference>
<dbReference type="AlphaFoldDB" id="A0A833S6W4"/>
<protein>
    <recommendedName>
        <fullName evidence="5">BAT2 N-terminal domain-containing protein</fullName>
    </recommendedName>
</protein>
<dbReference type="EMBL" id="JAACNO010000254">
    <property type="protein sequence ID" value="KAF4148682.1"/>
    <property type="molecule type" value="Genomic_DNA"/>
</dbReference>
<feature type="region of interest" description="Disordered" evidence="1">
    <location>
        <begin position="238"/>
        <end position="301"/>
    </location>
</feature>
<gene>
    <name evidence="2" type="ORF">GN244_ATG18494</name>
    <name evidence="3" type="ORF">GN958_ATG02162</name>
</gene>
<keyword evidence="4" id="KW-1185">Reference proteome</keyword>
<accession>A0A833S6W4</accession>
<feature type="region of interest" description="Disordered" evidence="1">
    <location>
        <begin position="531"/>
        <end position="551"/>
    </location>
</feature>
<evidence type="ECO:0000313" key="2">
    <source>
        <dbReference type="EMBL" id="KAF4029762.1"/>
    </source>
</evidence>
<feature type="compositionally biased region" description="Polar residues" evidence="1">
    <location>
        <begin position="621"/>
        <end position="631"/>
    </location>
</feature>
<feature type="compositionally biased region" description="Polar residues" evidence="1">
    <location>
        <begin position="189"/>
        <end position="205"/>
    </location>
</feature>
<feature type="compositionally biased region" description="Basic and acidic residues" evidence="1">
    <location>
        <begin position="254"/>
        <end position="280"/>
    </location>
</feature>
<organism evidence="2 4">
    <name type="scientific">Phytophthora infestans</name>
    <name type="common">Potato late blight agent</name>
    <name type="synonym">Botrytis infestans</name>
    <dbReference type="NCBI Taxonomy" id="4787"/>
    <lineage>
        <taxon>Eukaryota</taxon>
        <taxon>Sar</taxon>
        <taxon>Stramenopiles</taxon>
        <taxon>Oomycota</taxon>
        <taxon>Peronosporomycetes</taxon>
        <taxon>Peronosporales</taxon>
        <taxon>Peronosporaceae</taxon>
        <taxon>Phytophthora</taxon>
    </lineage>
</organism>